<evidence type="ECO:0000313" key="2">
    <source>
        <dbReference type="Proteomes" id="UP001064048"/>
    </source>
</evidence>
<evidence type="ECO:0000313" key="1">
    <source>
        <dbReference type="EMBL" id="KAI8433452.1"/>
    </source>
</evidence>
<sequence length="685" mass="78094">MPFSRAPSSVTWHSFTARSTALRVQDLTPELQEPAVQLLKTYFTRDEPPCRCIGIENYPSAMYELEQLWRKALKDNVSLVCVVDDDSLPPKVVGVNILTVVCKEDEDEPFKTDDKIWAQLFGAVDLVSRGVDVFEKYGVDKYLTAYGLVVDPQWRGVGVAKEILKASLNMGVKSPRKQKRCICNTNELLKKITGNPKPLPDSEINKIRLSLFTERNSDGSGYLVLQGKDIYERYKRRIKDSDIRAICLFVRELPRRITKLDLCYNEITDVGFFKLLKKLLIKGRSCVTNLNIMNNQLTETSIRHLANYAAFVRLKYLRLNGNDFGTKGGEYFATFLRENASVEFCDIGETGQTLTSVAHIITALRSDYGTNTTVKVFDFSRIIPLFDRYSYETKWLAYHIEYLLERNETIIELHLQKNQFVGHDMEYFSRGLRCNKTLLYLDLGFNRIGEYGAELLANYLREGPNLILLNLAGNDIKNTGARALSQGLPFSKIRALDVSYNKISDRGILDLLNTLKKPFFLRFLNIWGNTFGPVACGVIERMLLSGALFQHTIDVKIYEVDEVLYAAYYPNPADRNKHLYYCEQKFGYAQPILHITRNYIEKDKVVKVDCKQRHKLDKTDKNSLGIKVTATVFTAKGSQVAAKKAGFVDLYELTYEELAKRGCVFPGVEEDTKSSKLMALVIDDD</sequence>
<organism evidence="1 2">
    <name type="scientific">Choristoneura fumiferana</name>
    <name type="common">Spruce budworm moth</name>
    <name type="synonym">Archips fumiferana</name>
    <dbReference type="NCBI Taxonomy" id="7141"/>
    <lineage>
        <taxon>Eukaryota</taxon>
        <taxon>Metazoa</taxon>
        <taxon>Ecdysozoa</taxon>
        <taxon>Arthropoda</taxon>
        <taxon>Hexapoda</taxon>
        <taxon>Insecta</taxon>
        <taxon>Pterygota</taxon>
        <taxon>Neoptera</taxon>
        <taxon>Endopterygota</taxon>
        <taxon>Lepidoptera</taxon>
        <taxon>Glossata</taxon>
        <taxon>Ditrysia</taxon>
        <taxon>Tortricoidea</taxon>
        <taxon>Tortricidae</taxon>
        <taxon>Tortricinae</taxon>
        <taxon>Choristoneura</taxon>
    </lineage>
</organism>
<dbReference type="Proteomes" id="UP001064048">
    <property type="component" value="Chromosome 28"/>
</dbReference>
<protein>
    <submittedName>
        <fullName evidence="1">Uncharacterized protein</fullName>
    </submittedName>
</protein>
<proteinExistence type="predicted"/>
<gene>
    <name evidence="1" type="ORF">MSG28_015487</name>
</gene>
<comment type="caution">
    <text evidence="1">The sequence shown here is derived from an EMBL/GenBank/DDBJ whole genome shotgun (WGS) entry which is preliminary data.</text>
</comment>
<dbReference type="EMBL" id="CM046128">
    <property type="protein sequence ID" value="KAI8433452.1"/>
    <property type="molecule type" value="Genomic_DNA"/>
</dbReference>
<keyword evidence="2" id="KW-1185">Reference proteome</keyword>
<reference evidence="1 2" key="1">
    <citation type="journal article" date="2022" name="Genome Biol. Evol.">
        <title>The Spruce Budworm Genome: Reconstructing the Evolutionary History of Antifreeze Proteins.</title>
        <authorList>
            <person name="Beliveau C."/>
            <person name="Gagne P."/>
            <person name="Picq S."/>
            <person name="Vernygora O."/>
            <person name="Keeling C.I."/>
            <person name="Pinkney K."/>
            <person name="Doucet D."/>
            <person name="Wen F."/>
            <person name="Johnston J.S."/>
            <person name="Maaroufi H."/>
            <person name="Boyle B."/>
            <person name="Laroche J."/>
            <person name="Dewar K."/>
            <person name="Juretic N."/>
            <person name="Blackburn G."/>
            <person name="Nisole A."/>
            <person name="Brunet B."/>
            <person name="Brandao M."/>
            <person name="Lumley L."/>
            <person name="Duan J."/>
            <person name="Quan G."/>
            <person name="Lucarotti C.J."/>
            <person name="Roe A.D."/>
            <person name="Sperling F.A.H."/>
            <person name="Levesque R.C."/>
            <person name="Cusson M."/>
        </authorList>
    </citation>
    <scope>NUCLEOTIDE SEQUENCE [LARGE SCALE GENOMIC DNA]</scope>
    <source>
        <strain evidence="1">Glfc:IPQL:Cfum</strain>
    </source>
</reference>
<accession>A0ACC0KAF3</accession>
<name>A0ACC0KAF3_CHOFU</name>